<sequence>MSRRRQVACRQQDAGDARRQGFESETRRFRRRRTDAAGGRWTVVRHGGPLSSMHSFWLCVVCRATKIVERPAQR</sequence>
<evidence type="ECO:0000256" key="1">
    <source>
        <dbReference type="SAM" id="MobiDB-lite"/>
    </source>
</evidence>
<dbReference type="EMBL" id="CP015249">
    <property type="protein sequence ID" value="ANB18904.1"/>
    <property type="molecule type" value="Genomic_DNA"/>
</dbReference>
<reference evidence="2 3" key="1">
    <citation type="submission" date="2016-04" db="EMBL/GenBank/DDBJ databases">
        <title>Complete genome sequence of Dokdonella koreensis DS-123T.</title>
        <authorList>
            <person name="Kim J.F."/>
            <person name="Lee H."/>
            <person name="Kwak M.-J."/>
        </authorList>
    </citation>
    <scope>NUCLEOTIDE SEQUENCE [LARGE SCALE GENOMIC DNA]</scope>
    <source>
        <strain evidence="2 3">DS-123</strain>
    </source>
</reference>
<gene>
    <name evidence="2" type="ORF">I596_2911</name>
</gene>
<proteinExistence type="predicted"/>
<dbReference type="KEGG" id="dko:I596_2911"/>
<evidence type="ECO:0000313" key="3">
    <source>
        <dbReference type="Proteomes" id="UP000076830"/>
    </source>
</evidence>
<accession>A0A160DWR7</accession>
<organism evidence="2 3">
    <name type="scientific">Dokdonella koreensis DS-123</name>
    <dbReference type="NCBI Taxonomy" id="1300342"/>
    <lineage>
        <taxon>Bacteria</taxon>
        <taxon>Pseudomonadati</taxon>
        <taxon>Pseudomonadota</taxon>
        <taxon>Gammaproteobacteria</taxon>
        <taxon>Lysobacterales</taxon>
        <taxon>Rhodanobacteraceae</taxon>
        <taxon>Dokdonella</taxon>
    </lineage>
</organism>
<keyword evidence="3" id="KW-1185">Reference proteome</keyword>
<dbReference type="AlphaFoldDB" id="A0A160DWR7"/>
<dbReference type="Proteomes" id="UP000076830">
    <property type="component" value="Chromosome"/>
</dbReference>
<feature type="region of interest" description="Disordered" evidence="1">
    <location>
        <begin position="1"/>
        <end position="31"/>
    </location>
</feature>
<evidence type="ECO:0000313" key="2">
    <source>
        <dbReference type="EMBL" id="ANB18904.1"/>
    </source>
</evidence>
<protein>
    <submittedName>
        <fullName evidence="2">Uncharacterized protein</fullName>
    </submittedName>
</protein>
<name>A0A160DWR7_9GAMM</name>
<feature type="compositionally biased region" description="Basic and acidic residues" evidence="1">
    <location>
        <begin position="13"/>
        <end position="27"/>
    </location>
</feature>